<organism evidence="7 8">
    <name type="scientific">Elsinoe australis</name>
    <dbReference type="NCBI Taxonomy" id="40998"/>
    <lineage>
        <taxon>Eukaryota</taxon>
        <taxon>Fungi</taxon>
        <taxon>Dikarya</taxon>
        <taxon>Ascomycota</taxon>
        <taxon>Pezizomycotina</taxon>
        <taxon>Dothideomycetes</taxon>
        <taxon>Dothideomycetidae</taxon>
        <taxon>Myriangiales</taxon>
        <taxon>Elsinoaceae</taxon>
        <taxon>Elsinoe</taxon>
    </lineage>
</organism>
<dbReference type="EMBL" id="PTQR01000082">
    <property type="protein sequence ID" value="TKX21189.1"/>
    <property type="molecule type" value="Genomic_DNA"/>
</dbReference>
<gene>
    <name evidence="7" type="ORF">C1H76_6730</name>
</gene>
<keyword evidence="4 5" id="KW-0206">Cytoskeleton</keyword>
<dbReference type="PANTHER" id="PTHR19302">
    <property type="entry name" value="GAMMA TUBULIN COMPLEX PROTEIN"/>
    <property type="match status" value="1"/>
</dbReference>
<reference evidence="7 8" key="1">
    <citation type="submission" date="2018-02" db="EMBL/GenBank/DDBJ databases">
        <title>Draft genome sequences of Elsinoe sp., causing black scab on jojoba.</title>
        <authorList>
            <person name="Stodart B."/>
            <person name="Jeffress S."/>
            <person name="Ash G."/>
            <person name="Arun Chinnappa K."/>
        </authorList>
    </citation>
    <scope>NUCLEOTIDE SEQUENCE [LARGE SCALE GENOMIC DNA]</scope>
    <source>
        <strain evidence="7 8">Hillstone_2</strain>
    </source>
</reference>
<dbReference type="GO" id="GO:0051011">
    <property type="term" value="F:microtubule minus-end binding"/>
    <property type="evidence" value="ECO:0007669"/>
    <property type="project" value="TreeGrafter"/>
</dbReference>
<evidence type="ECO:0000259" key="6">
    <source>
        <dbReference type="Pfam" id="PF04130"/>
    </source>
</evidence>
<sequence length="937" mass="104612">MAMLETTDENPFAFVDLHERDFNALGKPDHEAFAHTAVTDLDLSSLPSNLVPGPLRIPDIESFEWVSLEEIGSELPSQVVANDDRNDTGAHGVEVWTLHDALKVEHAPKLRSWDSLHNDTDKEQALVLPLEAGPRIYDAVLPELFGDEEVELDPQFVIDCLLLLGQAQSSPLFARSEGRESFKAYQDGIFRVSGLSRIAQAGIVQNFLNIANQTLRLKHFISEATNDRDPSAAKIALATCLRTILDAQQQRINAGTAEVQTFNQTQDLFKGYDVLLDKLCNMVGACKAKEHDPSVIEAILAIALAGTDSDPFATVYQTVASRVSRPLALHVLASLGLSTSGQTLVDDVENETMLDWYLADRCDGGMDKSAAEYLTAEQHLIRDIRHGLSSIKRSVDQHSLLYHNLPTLTETDLSRRSASVDPDEILARARKYEADLMAELDAGQRSRPVYTHLPGERQPDTSHDIWSADEHMVILGLGSQMSAYPNNNPQGLDTGLVQAFEHEMSMLRQRGQPDRDLDINSRSLFEPYLPFLETQSRIVNGTVLRILFRQEHLMDHLGVHHQFHLLRNGPFLKRLQMTLFDSRLPSTALGTSVESTVSIKMDAFDRSWPPIDSKMRLTLAGLLTDTYTPAPDKLQNGIKDVPGSLSFSVRDLSESERTEVLNPISPKAFDFLKLQYHPTPALEAIFTDDVLVKYDDVFRFLLRLIRQSHIAANINSVLTSRLSSLSIKARAVPLRFAHICQAVIAALTTHFFDLGINVPWSDFTASLQEVQEDLALEDEERQYGTRVTLGISGLAALHDRTLDRVKARLLLEHKQSALREEIERILGIVLNGSAIVGRICRASTGEEENEYRDGIEDVMTLETEFKDSVRRLRNKLRERAYSLREKVYAHDGAPIRGNSSPGRGNSATDEAEYLSMLADTLDSGGSFDQDRDIWDEI</sequence>
<protein>
    <recommendedName>
        <fullName evidence="5">Spindle pole body component</fullName>
    </recommendedName>
</protein>
<dbReference type="PANTHER" id="PTHR19302:SF70">
    <property type="entry name" value="GAMMA-TUBULIN COMPLEX COMPONENT 6"/>
    <property type="match status" value="1"/>
</dbReference>
<dbReference type="InterPro" id="IPR007259">
    <property type="entry name" value="GCP"/>
</dbReference>
<dbReference type="GO" id="GO:0043015">
    <property type="term" value="F:gamma-tubulin binding"/>
    <property type="evidence" value="ECO:0007669"/>
    <property type="project" value="InterPro"/>
</dbReference>
<proteinExistence type="inferred from homology"/>
<evidence type="ECO:0000313" key="8">
    <source>
        <dbReference type="Proteomes" id="UP000308133"/>
    </source>
</evidence>
<evidence type="ECO:0000256" key="2">
    <source>
        <dbReference type="ARBA" id="ARBA00022490"/>
    </source>
</evidence>
<dbReference type="GO" id="GO:0005816">
    <property type="term" value="C:spindle pole body"/>
    <property type="evidence" value="ECO:0007669"/>
    <property type="project" value="UniProtKB-ARBA"/>
</dbReference>
<dbReference type="GO" id="GO:0000278">
    <property type="term" value="P:mitotic cell cycle"/>
    <property type="evidence" value="ECO:0007669"/>
    <property type="project" value="TreeGrafter"/>
</dbReference>
<feature type="domain" description="Gamma tubulin complex component C-terminal" evidence="6">
    <location>
        <begin position="553"/>
        <end position="879"/>
    </location>
</feature>
<dbReference type="AlphaFoldDB" id="A0A4U7AT28"/>
<keyword evidence="3 5" id="KW-0493">Microtubule</keyword>
<comment type="subcellular location">
    <subcellularLocation>
        <location evidence="5">Cytoplasm</location>
        <location evidence="5">Cytoskeleton</location>
        <location evidence="5">Microtubule organizing center</location>
    </subcellularLocation>
</comment>
<evidence type="ECO:0000313" key="7">
    <source>
        <dbReference type="EMBL" id="TKX21189.1"/>
    </source>
</evidence>
<dbReference type="GO" id="GO:0051225">
    <property type="term" value="P:spindle assembly"/>
    <property type="evidence" value="ECO:0007669"/>
    <property type="project" value="TreeGrafter"/>
</dbReference>
<evidence type="ECO:0000256" key="4">
    <source>
        <dbReference type="ARBA" id="ARBA00023212"/>
    </source>
</evidence>
<dbReference type="GO" id="GO:0051321">
    <property type="term" value="P:meiotic cell cycle"/>
    <property type="evidence" value="ECO:0007669"/>
    <property type="project" value="TreeGrafter"/>
</dbReference>
<keyword evidence="2 5" id="KW-0963">Cytoplasm</keyword>
<name>A0A4U7AT28_9PEZI</name>
<evidence type="ECO:0000256" key="3">
    <source>
        <dbReference type="ARBA" id="ARBA00022701"/>
    </source>
</evidence>
<dbReference type="GO" id="GO:0007020">
    <property type="term" value="P:microtubule nucleation"/>
    <property type="evidence" value="ECO:0007669"/>
    <property type="project" value="InterPro"/>
</dbReference>
<evidence type="ECO:0000256" key="1">
    <source>
        <dbReference type="ARBA" id="ARBA00010337"/>
    </source>
</evidence>
<dbReference type="GO" id="GO:0005874">
    <property type="term" value="C:microtubule"/>
    <property type="evidence" value="ECO:0007669"/>
    <property type="project" value="UniProtKB-KW"/>
</dbReference>
<dbReference type="Gene3D" id="1.20.120.1900">
    <property type="entry name" value="Gamma-tubulin complex, C-terminal domain"/>
    <property type="match status" value="1"/>
</dbReference>
<dbReference type="GO" id="GO:0000922">
    <property type="term" value="C:spindle pole"/>
    <property type="evidence" value="ECO:0007669"/>
    <property type="project" value="InterPro"/>
</dbReference>
<dbReference type="GO" id="GO:0000930">
    <property type="term" value="C:gamma-tubulin complex"/>
    <property type="evidence" value="ECO:0007669"/>
    <property type="project" value="UniProtKB-ARBA"/>
</dbReference>
<accession>A0A4U7AT28</accession>
<dbReference type="InterPro" id="IPR042241">
    <property type="entry name" value="GCP_C_sf"/>
</dbReference>
<comment type="caution">
    <text evidence="7">The sequence shown here is derived from an EMBL/GenBank/DDBJ whole genome shotgun (WGS) entry which is preliminary data.</text>
</comment>
<comment type="similarity">
    <text evidence="1 5">Belongs to the TUBGCP family.</text>
</comment>
<dbReference type="Pfam" id="PF04130">
    <property type="entry name" value="GCP_C_terminal"/>
    <property type="match status" value="1"/>
</dbReference>
<dbReference type="InterPro" id="IPR040457">
    <property type="entry name" value="GCP_C"/>
</dbReference>
<evidence type="ECO:0000256" key="5">
    <source>
        <dbReference type="RuleBase" id="RU363050"/>
    </source>
</evidence>
<dbReference type="Proteomes" id="UP000308133">
    <property type="component" value="Unassembled WGS sequence"/>
</dbReference>
<dbReference type="GO" id="GO:0031122">
    <property type="term" value="P:cytoplasmic microtubule organization"/>
    <property type="evidence" value="ECO:0007669"/>
    <property type="project" value="TreeGrafter"/>
</dbReference>